<dbReference type="AlphaFoldDB" id="A0A1Q3E5W3"/>
<dbReference type="EMBL" id="BDGU01000110">
    <property type="protein sequence ID" value="GAW02657.1"/>
    <property type="molecule type" value="Genomic_DNA"/>
</dbReference>
<protein>
    <submittedName>
        <fullName evidence="1">Uncharacterized protein</fullName>
    </submittedName>
</protein>
<evidence type="ECO:0000313" key="1">
    <source>
        <dbReference type="EMBL" id="GAW02657.1"/>
    </source>
</evidence>
<keyword evidence="2" id="KW-1185">Reference proteome</keyword>
<sequence length="167" mass="19792">MKNLNSLVQPDKEETPAVLKEFQYLLMLLSHFNLSAKTNFCTRYSNSFAIFLLNLRLLVSTVSDRCNESLYAQVGRARHLVCIPYNPRISFLWLVTAYVPIEQQRIFIFVLPYCSVVEEKRVWSYRKSAKWPRPDTPLFLQIISELRMPSERTHQHRKKKPLMIVRM</sequence>
<name>A0A1Q3E5W3_LENED</name>
<reference evidence="1 2" key="2">
    <citation type="submission" date="2017-02" db="EMBL/GenBank/DDBJ databases">
        <title>A genome survey and senescence transcriptome analysis in Lentinula edodes.</title>
        <authorList>
            <person name="Sakamoto Y."/>
            <person name="Nakade K."/>
            <person name="Sato S."/>
            <person name="Yoshida Y."/>
            <person name="Miyazaki K."/>
            <person name="Natsume S."/>
            <person name="Konno N."/>
        </authorList>
    </citation>
    <scope>NUCLEOTIDE SEQUENCE [LARGE SCALE GENOMIC DNA]</scope>
    <source>
        <strain evidence="1 2">NBRC 111202</strain>
    </source>
</reference>
<dbReference type="Proteomes" id="UP000188533">
    <property type="component" value="Unassembled WGS sequence"/>
</dbReference>
<accession>A0A1Q3E5W3</accession>
<organism evidence="1 2">
    <name type="scientific">Lentinula edodes</name>
    <name type="common">Shiitake mushroom</name>
    <name type="synonym">Lentinus edodes</name>
    <dbReference type="NCBI Taxonomy" id="5353"/>
    <lineage>
        <taxon>Eukaryota</taxon>
        <taxon>Fungi</taxon>
        <taxon>Dikarya</taxon>
        <taxon>Basidiomycota</taxon>
        <taxon>Agaricomycotina</taxon>
        <taxon>Agaricomycetes</taxon>
        <taxon>Agaricomycetidae</taxon>
        <taxon>Agaricales</taxon>
        <taxon>Marasmiineae</taxon>
        <taxon>Omphalotaceae</taxon>
        <taxon>Lentinula</taxon>
    </lineage>
</organism>
<gene>
    <name evidence="1" type="ORF">LENED_004324</name>
</gene>
<reference evidence="1 2" key="1">
    <citation type="submission" date="2016-08" db="EMBL/GenBank/DDBJ databases">
        <authorList>
            <consortium name="Lentinula edodes genome sequencing consortium"/>
            <person name="Sakamoto Y."/>
            <person name="Nakade K."/>
            <person name="Sato S."/>
            <person name="Yoshida Y."/>
            <person name="Miyazaki K."/>
            <person name="Natsume S."/>
            <person name="Konno N."/>
        </authorList>
    </citation>
    <scope>NUCLEOTIDE SEQUENCE [LARGE SCALE GENOMIC DNA]</scope>
    <source>
        <strain evidence="1 2">NBRC 111202</strain>
    </source>
</reference>
<evidence type="ECO:0000313" key="2">
    <source>
        <dbReference type="Proteomes" id="UP000188533"/>
    </source>
</evidence>
<comment type="caution">
    <text evidence="1">The sequence shown here is derived from an EMBL/GenBank/DDBJ whole genome shotgun (WGS) entry which is preliminary data.</text>
</comment>
<proteinExistence type="predicted"/>